<dbReference type="EMBL" id="CVMT01000005">
    <property type="protein sequence ID" value="CRG88526.1"/>
    <property type="molecule type" value="Genomic_DNA"/>
</dbReference>
<sequence>MDQWCISDSRSSESPNGSWPMTTYQSVLLNIILALLIVKEDASTDLSFRFQLPTDKYELLVALVQSCRRWGMFSYLNMLGRLDAHAPLALIWVNTEEIKRFGLALYKVCRLSTCSGMAGESADGRSNELLTLADLSFCMPDSDELWNTRVTTGDLDVIERTVSTFIPQEEILCDWDKSNKVPRICGAWVGVLPQLARTTQTRDRVLSLAIAAFSSCLELKPDVRSIQIYNTSIEAVRYELSTQGREVECYVHRRSYVFDLDRGSVFRCIYTVFHSVSKQLAQIAGVLHSLFTGFRPLLLLQGIQPRKETFIALSEWIDIPFSTGRPSFMQRLISYTAPLPSLLQQSEFFLASPCERDLD</sequence>
<dbReference type="Proteomes" id="UP000054383">
    <property type="component" value="Unassembled WGS sequence"/>
</dbReference>
<proteinExistence type="predicted"/>
<protein>
    <submittedName>
        <fullName evidence="1">Uncharacterized protein</fullName>
    </submittedName>
</protein>
<evidence type="ECO:0000313" key="2">
    <source>
        <dbReference type="Proteomes" id="UP000054383"/>
    </source>
</evidence>
<dbReference type="OrthoDB" id="4491390at2759"/>
<reference evidence="1 2" key="1">
    <citation type="submission" date="2015-04" db="EMBL/GenBank/DDBJ databases">
        <authorList>
            <person name="Syromyatnikov M.Y."/>
            <person name="Popov V.N."/>
        </authorList>
    </citation>
    <scope>NUCLEOTIDE SEQUENCE [LARGE SCALE GENOMIC DNA]</scope>
    <source>
        <strain evidence="1">WF-38-12</strain>
    </source>
</reference>
<name>A0A0U1M021_TALIS</name>
<evidence type="ECO:0000313" key="1">
    <source>
        <dbReference type="EMBL" id="CRG88526.1"/>
    </source>
</evidence>
<dbReference type="AlphaFoldDB" id="A0A0U1M021"/>
<organism evidence="1 2">
    <name type="scientific">Talaromyces islandicus</name>
    <name type="common">Penicillium islandicum</name>
    <dbReference type="NCBI Taxonomy" id="28573"/>
    <lineage>
        <taxon>Eukaryota</taxon>
        <taxon>Fungi</taxon>
        <taxon>Dikarya</taxon>
        <taxon>Ascomycota</taxon>
        <taxon>Pezizomycotina</taxon>
        <taxon>Eurotiomycetes</taxon>
        <taxon>Eurotiomycetidae</taxon>
        <taxon>Eurotiales</taxon>
        <taxon>Trichocomaceae</taxon>
        <taxon>Talaromyces</taxon>
        <taxon>Talaromyces sect. Islandici</taxon>
    </lineage>
</organism>
<gene>
    <name evidence="1" type="ORF">PISL3812_05557</name>
</gene>
<accession>A0A0U1M021</accession>
<dbReference type="STRING" id="28573.A0A0U1M021"/>
<keyword evidence="2" id="KW-1185">Reference proteome</keyword>